<dbReference type="InterPro" id="IPR051332">
    <property type="entry name" value="Fosfomycin_Res_Enzymes"/>
</dbReference>
<dbReference type="RefSeq" id="WP_161701282.1">
    <property type="nucleotide sequence ID" value="NZ_JAAAMU010000011.1"/>
</dbReference>
<dbReference type="PROSITE" id="PS51819">
    <property type="entry name" value="VOC"/>
    <property type="match status" value="1"/>
</dbReference>
<proteinExistence type="predicted"/>
<dbReference type="InterPro" id="IPR037523">
    <property type="entry name" value="VOC_core"/>
</dbReference>
<evidence type="ECO:0000259" key="1">
    <source>
        <dbReference type="PROSITE" id="PS51819"/>
    </source>
</evidence>
<comment type="caution">
    <text evidence="2">The sequence shown here is derived from an EMBL/GenBank/DDBJ whole genome shotgun (WGS) entry which is preliminary data.</text>
</comment>
<evidence type="ECO:0000313" key="2">
    <source>
        <dbReference type="EMBL" id="NBC71375.1"/>
    </source>
</evidence>
<reference evidence="2 3" key="1">
    <citation type="submission" date="2020-01" db="EMBL/GenBank/DDBJ databases">
        <title>Paenibacillus soybeanensis sp. nov. isolated from the nodules of soybean (Glycine max(L.) Merr).</title>
        <authorList>
            <person name="Wang H."/>
        </authorList>
    </citation>
    <scope>NUCLEOTIDE SEQUENCE [LARGE SCALE GENOMIC DNA]</scope>
    <source>
        <strain evidence="2 3">DSM 23054</strain>
    </source>
</reference>
<dbReference type="AlphaFoldDB" id="A0A7X4YRT2"/>
<dbReference type="Proteomes" id="UP000558113">
    <property type="component" value="Unassembled WGS sequence"/>
</dbReference>
<dbReference type="Gene3D" id="3.10.180.10">
    <property type="entry name" value="2,3-Dihydroxybiphenyl 1,2-Dioxygenase, domain 1"/>
    <property type="match status" value="1"/>
</dbReference>
<organism evidence="2 3">
    <name type="scientific">Paenibacillus sacheonensis</name>
    <dbReference type="NCBI Taxonomy" id="742054"/>
    <lineage>
        <taxon>Bacteria</taxon>
        <taxon>Bacillati</taxon>
        <taxon>Bacillota</taxon>
        <taxon>Bacilli</taxon>
        <taxon>Bacillales</taxon>
        <taxon>Paenibacillaceae</taxon>
        <taxon>Paenibacillus</taxon>
    </lineage>
</organism>
<dbReference type="PANTHER" id="PTHR36113">
    <property type="entry name" value="LYASE, PUTATIVE-RELATED-RELATED"/>
    <property type="match status" value="1"/>
</dbReference>
<sequence>MKLNHLNLCVEHPNEARDFFRELFGFRLVDQKGDAIVVMNDGHGFTLVLSKLAAAGDAGSSYPKDFHVGFYLDTTAEVDQLCARLAAAAIIAAEQRPARIRDGYTLYFTALGGLLFEITSFAR</sequence>
<gene>
    <name evidence="2" type="ORF">GT003_20465</name>
</gene>
<name>A0A7X4YRT2_9BACL</name>
<protein>
    <submittedName>
        <fullName evidence="2">VOC family protein</fullName>
    </submittedName>
</protein>
<evidence type="ECO:0000313" key="3">
    <source>
        <dbReference type="Proteomes" id="UP000558113"/>
    </source>
</evidence>
<keyword evidence="3" id="KW-1185">Reference proteome</keyword>
<dbReference type="SUPFAM" id="SSF54593">
    <property type="entry name" value="Glyoxalase/Bleomycin resistance protein/Dihydroxybiphenyl dioxygenase"/>
    <property type="match status" value="1"/>
</dbReference>
<dbReference type="OrthoDB" id="1270449at2"/>
<dbReference type="InterPro" id="IPR004360">
    <property type="entry name" value="Glyas_Fos-R_dOase_dom"/>
</dbReference>
<feature type="domain" description="VOC" evidence="1">
    <location>
        <begin position="2"/>
        <end position="121"/>
    </location>
</feature>
<dbReference type="EMBL" id="JAAAMU010000011">
    <property type="protein sequence ID" value="NBC71375.1"/>
    <property type="molecule type" value="Genomic_DNA"/>
</dbReference>
<dbReference type="Pfam" id="PF00903">
    <property type="entry name" value="Glyoxalase"/>
    <property type="match status" value="1"/>
</dbReference>
<dbReference type="PANTHER" id="PTHR36113:SF3">
    <property type="entry name" value="SLL5075 PROTEIN"/>
    <property type="match status" value="1"/>
</dbReference>
<dbReference type="InterPro" id="IPR029068">
    <property type="entry name" value="Glyas_Bleomycin-R_OHBP_Dase"/>
</dbReference>
<accession>A0A7X4YRT2</accession>
<dbReference type="CDD" id="cd06587">
    <property type="entry name" value="VOC"/>
    <property type="match status" value="1"/>
</dbReference>